<dbReference type="RefSeq" id="WP_262582854.1">
    <property type="nucleotide sequence ID" value="NZ_JAOQJL010000021.1"/>
</dbReference>
<evidence type="ECO:0008006" key="3">
    <source>
        <dbReference type="Google" id="ProtNLM"/>
    </source>
</evidence>
<accession>A0ABT2TUU7</accession>
<evidence type="ECO:0000313" key="1">
    <source>
        <dbReference type="EMBL" id="MCU6766010.1"/>
    </source>
</evidence>
<sequence>MLQSAHKKDEFLAFCQLVDRHIPHPDQRTIFVGDRGYCSYNNMAHVIEKEQYFVFRTKDITSKGVIGNFVFPDSDTFDITVDVTLTRSHPCNNCLPEHLRIPSWLFPVSHGIFF</sequence>
<gene>
    <name evidence="1" type="ORF">OCV61_11370</name>
</gene>
<reference evidence="1 2" key="1">
    <citation type="journal article" date="2021" name="ISME Commun">
        <title>Automated analysis of genomic sequences facilitates high-throughput and comprehensive description of bacteria.</title>
        <authorList>
            <person name="Hitch T.C.A."/>
        </authorList>
    </citation>
    <scope>NUCLEOTIDE SEQUENCE [LARGE SCALE GENOMIC DNA]</scope>
    <source>
        <strain evidence="1 2">Sanger_23</strain>
    </source>
</reference>
<organism evidence="1 2">
    <name type="scientific">Blautia ammoniilytica</name>
    <dbReference type="NCBI Taxonomy" id="2981782"/>
    <lineage>
        <taxon>Bacteria</taxon>
        <taxon>Bacillati</taxon>
        <taxon>Bacillota</taxon>
        <taxon>Clostridia</taxon>
        <taxon>Lachnospirales</taxon>
        <taxon>Lachnospiraceae</taxon>
        <taxon>Blautia</taxon>
    </lineage>
</organism>
<name>A0ABT2TUU7_9FIRM</name>
<protein>
    <recommendedName>
        <fullName evidence="3">Transposase IS4-like domain-containing protein</fullName>
    </recommendedName>
</protein>
<dbReference type="Proteomes" id="UP001652409">
    <property type="component" value="Unassembled WGS sequence"/>
</dbReference>
<dbReference type="EMBL" id="JAOQJL010000021">
    <property type="protein sequence ID" value="MCU6766010.1"/>
    <property type="molecule type" value="Genomic_DNA"/>
</dbReference>
<proteinExistence type="predicted"/>
<evidence type="ECO:0000313" key="2">
    <source>
        <dbReference type="Proteomes" id="UP001652409"/>
    </source>
</evidence>
<keyword evidence="2" id="KW-1185">Reference proteome</keyword>
<comment type="caution">
    <text evidence="1">The sequence shown here is derived from an EMBL/GenBank/DDBJ whole genome shotgun (WGS) entry which is preliminary data.</text>
</comment>